<accession>A0ABV9ZVQ3</accession>
<dbReference type="EMBL" id="JBHSKJ010000003">
    <property type="protein sequence ID" value="MFC5144313.1"/>
    <property type="molecule type" value="Genomic_DNA"/>
</dbReference>
<protein>
    <submittedName>
        <fullName evidence="1">Uncharacterized protein</fullName>
    </submittedName>
</protein>
<evidence type="ECO:0000313" key="1">
    <source>
        <dbReference type="EMBL" id="MFC5144313.1"/>
    </source>
</evidence>
<evidence type="ECO:0000313" key="2">
    <source>
        <dbReference type="Proteomes" id="UP001596222"/>
    </source>
</evidence>
<keyword evidence="2" id="KW-1185">Reference proteome</keyword>
<sequence>MRPRDWAPADMGAAAAEWLSGALLPGGRDAWRVDRPAAAFTGILFDAVQIPRGAVRGQDRGEVESCFQQADVDGAVIADPFHTIYYALVAPGASQGWDLYEFPCFGPSHSIPMPPPHRADPPGVHWVLSPPDGPETLCEVEWVLELIAQMSAS</sequence>
<dbReference type="Proteomes" id="UP001596222">
    <property type="component" value="Unassembled WGS sequence"/>
</dbReference>
<proteinExistence type="predicted"/>
<name>A0ABV9ZVQ3_9ACTN</name>
<reference evidence="2" key="1">
    <citation type="journal article" date="2019" name="Int. J. Syst. Evol. Microbiol.">
        <title>The Global Catalogue of Microorganisms (GCM) 10K type strain sequencing project: providing services to taxonomists for standard genome sequencing and annotation.</title>
        <authorList>
            <consortium name="The Broad Institute Genomics Platform"/>
            <consortium name="The Broad Institute Genome Sequencing Center for Infectious Disease"/>
            <person name="Wu L."/>
            <person name="Ma J."/>
        </authorList>
    </citation>
    <scope>NUCLEOTIDE SEQUENCE [LARGE SCALE GENOMIC DNA]</scope>
    <source>
        <strain evidence="2">CGMCC 4.1641</strain>
    </source>
</reference>
<organism evidence="1 2">
    <name type="scientific">Streptomyces aureoversilis</name>
    <dbReference type="NCBI Taxonomy" id="67277"/>
    <lineage>
        <taxon>Bacteria</taxon>
        <taxon>Bacillati</taxon>
        <taxon>Actinomycetota</taxon>
        <taxon>Actinomycetes</taxon>
        <taxon>Kitasatosporales</taxon>
        <taxon>Streptomycetaceae</taxon>
        <taxon>Streptomyces</taxon>
    </lineage>
</organism>
<comment type="caution">
    <text evidence="1">The sequence shown here is derived from an EMBL/GenBank/DDBJ whole genome shotgun (WGS) entry which is preliminary data.</text>
</comment>
<gene>
    <name evidence="1" type="ORF">ACFPP6_06380</name>
</gene>
<dbReference type="RefSeq" id="WP_382038075.1">
    <property type="nucleotide sequence ID" value="NZ_JBHSKJ010000003.1"/>
</dbReference>